<dbReference type="EMBL" id="SGWY01000001">
    <property type="protein sequence ID" value="RZS68502.1"/>
    <property type="molecule type" value="Genomic_DNA"/>
</dbReference>
<dbReference type="OrthoDB" id="3216929at2"/>
<reference evidence="3 4" key="1">
    <citation type="submission" date="2019-02" db="EMBL/GenBank/DDBJ databases">
        <title>Genomic Encyclopedia of Type Strains, Phase IV (KMG-IV): sequencing the most valuable type-strain genomes for metagenomic binning, comparative biology and taxonomic classification.</title>
        <authorList>
            <person name="Goeker M."/>
        </authorList>
    </citation>
    <scope>NUCLEOTIDE SEQUENCE [LARGE SCALE GENOMIC DNA]</scope>
    <source>
        <strain evidence="3 4">DSM 43045</strain>
    </source>
</reference>
<feature type="transmembrane region" description="Helical" evidence="2">
    <location>
        <begin position="66"/>
        <end position="91"/>
    </location>
</feature>
<feature type="region of interest" description="Disordered" evidence="1">
    <location>
        <begin position="1"/>
        <end position="22"/>
    </location>
</feature>
<evidence type="ECO:0000313" key="3">
    <source>
        <dbReference type="EMBL" id="RZS68502.1"/>
    </source>
</evidence>
<keyword evidence="4" id="KW-1185">Reference proteome</keyword>
<sequence length="150" mass="16051">MTNLNQPRAGAPGADLPTPSERQAASTSLGDLLAEVSRDISTLMRQEIELAKAELRQTAKQAGKGAGLYGGAGVAGFLALLFVSIALWWALGYLMGNAWSALIVAVLWGIVAAVLFFTGKKEIEEVEGIPQTVETVKEIPETLKRNEENR</sequence>
<keyword evidence="2" id="KW-0812">Transmembrane</keyword>
<proteinExistence type="predicted"/>
<dbReference type="Proteomes" id="UP000293289">
    <property type="component" value="Unassembled WGS sequence"/>
</dbReference>
<dbReference type="Pfam" id="PF07332">
    <property type="entry name" value="Phage_holin_3_6"/>
    <property type="match status" value="1"/>
</dbReference>
<name>A0A4Q7MNY1_9MICO</name>
<dbReference type="InterPro" id="IPR009937">
    <property type="entry name" value="Phage_holin_3_6"/>
</dbReference>
<evidence type="ECO:0000256" key="1">
    <source>
        <dbReference type="SAM" id="MobiDB-lite"/>
    </source>
</evidence>
<gene>
    <name evidence="3" type="ORF">EV187_0932</name>
</gene>
<keyword evidence="2" id="KW-1133">Transmembrane helix</keyword>
<accession>A0A4Q7MNY1</accession>
<keyword evidence="2" id="KW-0472">Membrane</keyword>
<protein>
    <submittedName>
        <fullName evidence="3">Putative superfamily III holin-X</fullName>
    </submittedName>
</protein>
<evidence type="ECO:0000256" key="2">
    <source>
        <dbReference type="SAM" id="Phobius"/>
    </source>
</evidence>
<comment type="caution">
    <text evidence="3">The sequence shown here is derived from an EMBL/GenBank/DDBJ whole genome shotgun (WGS) entry which is preliminary data.</text>
</comment>
<evidence type="ECO:0000313" key="4">
    <source>
        <dbReference type="Proteomes" id="UP000293289"/>
    </source>
</evidence>
<organism evidence="3 4">
    <name type="scientific">Agromyces ramosus</name>
    <dbReference type="NCBI Taxonomy" id="33879"/>
    <lineage>
        <taxon>Bacteria</taxon>
        <taxon>Bacillati</taxon>
        <taxon>Actinomycetota</taxon>
        <taxon>Actinomycetes</taxon>
        <taxon>Micrococcales</taxon>
        <taxon>Microbacteriaceae</taxon>
        <taxon>Agromyces</taxon>
    </lineage>
</organism>
<feature type="transmembrane region" description="Helical" evidence="2">
    <location>
        <begin position="97"/>
        <end position="117"/>
    </location>
</feature>
<dbReference type="RefSeq" id="WP_130351805.1">
    <property type="nucleotide sequence ID" value="NZ_SGWY01000001.1"/>
</dbReference>
<dbReference type="AlphaFoldDB" id="A0A4Q7MNY1"/>